<keyword evidence="2" id="KW-0132">Cell division</keyword>
<evidence type="ECO:0000256" key="5">
    <source>
        <dbReference type="ARBA" id="ARBA00044801"/>
    </source>
</evidence>
<evidence type="ECO:0000256" key="2">
    <source>
        <dbReference type="ARBA" id="ARBA00022618"/>
    </source>
</evidence>
<dbReference type="AlphaFoldDB" id="A0A9P7BGA5"/>
<dbReference type="SUPFAM" id="SSF48371">
    <property type="entry name" value="ARM repeat"/>
    <property type="match status" value="1"/>
</dbReference>
<dbReference type="Proteomes" id="UP000697127">
    <property type="component" value="Unassembled WGS sequence"/>
</dbReference>
<feature type="domain" description="Ataxin-10" evidence="7">
    <location>
        <begin position="414"/>
        <end position="514"/>
    </location>
</feature>
<reference evidence="8" key="1">
    <citation type="submission" date="2020-11" db="EMBL/GenBank/DDBJ databases">
        <title>Kefir isolates.</title>
        <authorList>
            <person name="Marcisauskas S."/>
            <person name="Kim Y."/>
            <person name="Blasche S."/>
        </authorList>
    </citation>
    <scope>NUCLEOTIDE SEQUENCE</scope>
    <source>
        <strain evidence="8">Olga-1</strain>
    </source>
</reference>
<dbReference type="PANTHER" id="PTHR13255:SF0">
    <property type="entry name" value="ATAXIN-10"/>
    <property type="match status" value="1"/>
</dbReference>
<comment type="similarity">
    <text evidence="1">Belongs to the ataxin-10 family.</text>
</comment>
<sequence length="525" mass="61650">MSVESELRLLKEVGIYFEKGTGNVELLISDLGDIIEMTSMMMTNDNMWDYTINLSSNEQIWKTLENILKNILNKKSITYGLDELRLVKGSILMIRNLLITFGKMSSEKELINLDLELVRNIGQFYISEDKKNVDKDIVLKRLDISIVCFHCAFNYMQSNLKMKNNIKDDLNLLNNILVYLQEDGEVFDMRQIMPQFKAYCMIHESREIITDNECEIFINFIIALVNVLNFDVFTDIQDLKDTAEDKYKLIIELAHILVYLFQDEKIGISMFKTEKTGCNENIIIFFLVACQMTFSMTDSELEEEWKWDYIALGSIFLDFFKIYREKCIELLELKQGWNKDKEAELNIQHRKMISILDIITNLLPYELFKKTLNSYDFLKDLIQLLHVIENNTERKRLKDTSELGIYKKTFPHAKTIIIEIITYLVHSDIENQNKVREYGGLILILNNCNLDVNEPFIRERCILCLKYLLENNYENQSFIASLEAKGFEINKQSEKVLEKCGYEVEIVDGKVQLKKQPVFEEINNK</sequence>
<comment type="caution">
    <text evidence="8">The sequence shown here is derived from an EMBL/GenBank/DDBJ whole genome shotgun (WGS) entry which is preliminary data.</text>
</comment>
<dbReference type="PANTHER" id="PTHR13255">
    <property type="entry name" value="ATAXIN-10"/>
    <property type="match status" value="1"/>
</dbReference>
<dbReference type="EMBL" id="PUHW01000110">
    <property type="protein sequence ID" value="KAG0688970.1"/>
    <property type="molecule type" value="Genomic_DNA"/>
</dbReference>
<keyword evidence="3" id="KW-0131">Cell cycle</keyword>
<evidence type="ECO:0000313" key="9">
    <source>
        <dbReference type="Proteomes" id="UP000697127"/>
    </source>
</evidence>
<dbReference type="InterPro" id="IPR019156">
    <property type="entry name" value="Ataxin-10_domain"/>
</dbReference>
<evidence type="ECO:0000256" key="1">
    <source>
        <dbReference type="ARBA" id="ARBA00008384"/>
    </source>
</evidence>
<evidence type="ECO:0000256" key="3">
    <source>
        <dbReference type="ARBA" id="ARBA00023306"/>
    </source>
</evidence>
<name>A0A9P7BGA5_9ASCO</name>
<organism evidence="8 9">
    <name type="scientific">Pichia californica</name>
    <dbReference type="NCBI Taxonomy" id="460514"/>
    <lineage>
        <taxon>Eukaryota</taxon>
        <taxon>Fungi</taxon>
        <taxon>Dikarya</taxon>
        <taxon>Ascomycota</taxon>
        <taxon>Saccharomycotina</taxon>
        <taxon>Pichiomycetes</taxon>
        <taxon>Pichiales</taxon>
        <taxon>Pichiaceae</taxon>
        <taxon>Pichia</taxon>
    </lineage>
</organism>
<proteinExistence type="inferred from homology"/>
<accession>A0A9P7BGA5</accession>
<dbReference type="GO" id="GO:0051301">
    <property type="term" value="P:cell division"/>
    <property type="evidence" value="ECO:0007669"/>
    <property type="project" value="UniProtKB-KW"/>
</dbReference>
<dbReference type="Pfam" id="PF09759">
    <property type="entry name" value="Atx10homo_assoc"/>
    <property type="match status" value="1"/>
</dbReference>
<protein>
    <recommendedName>
        <fullName evidence="5">Ataxin-10 homolog</fullName>
    </recommendedName>
    <alternativeName>
        <fullName evidence="6">Copper transport protein 86</fullName>
    </alternativeName>
</protein>
<dbReference type="GO" id="GO:0005829">
    <property type="term" value="C:cytosol"/>
    <property type="evidence" value="ECO:0007669"/>
    <property type="project" value="TreeGrafter"/>
</dbReference>
<evidence type="ECO:0000313" key="8">
    <source>
        <dbReference type="EMBL" id="KAG0688970.1"/>
    </source>
</evidence>
<evidence type="ECO:0000256" key="6">
    <source>
        <dbReference type="ARBA" id="ARBA00044805"/>
    </source>
</evidence>
<gene>
    <name evidence="8" type="primary">CTR86</name>
    <name evidence="8" type="ORF">C6P40_000308</name>
</gene>
<evidence type="ECO:0000256" key="4">
    <source>
        <dbReference type="ARBA" id="ARBA00044746"/>
    </source>
</evidence>
<keyword evidence="9" id="KW-1185">Reference proteome</keyword>
<evidence type="ECO:0000259" key="7">
    <source>
        <dbReference type="Pfam" id="PF09759"/>
    </source>
</evidence>
<comment type="function">
    <text evidence="4">May play a role in the regulation of cytokinesis.</text>
</comment>
<dbReference type="InterPro" id="IPR016024">
    <property type="entry name" value="ARM-type_fold"/>
</dbReference>
<dbReference type="InterPro" id="IPR051374">
    <property type="entry name" value="Ataxin-10/CTR86_families"/>
</dbReference>